<proteinExistence type="predicted"/>
<keyword evidence="1" id="KW-1133">Transmembrane helix</keyword>
<dbReference type="RefSeq" id="WP_131760032.1">
    <property type="nucleotide sequence ID" value="NZ_CAACUY010000099.1"/>
</dbReference>
<dbReference type="EMBL" id="JBHTGP010000001">
    <property type="protein sequence ID" value="MFD0683132.1"/>
    <property type="molecule type" value="Genomic_DNA"/>
</dbReference>
<keyword evidence="1" id="KW-0812">Transmembrane</keyword>
<protein>
    <submittedName>
        <fullName evidence="2">Uncharacterized protein</fullName>
    </submittedName>
</protein>
<reference evidence="3" key="1">
    <citation type="journal article" date="2019" name="Int. J. Syst. Evol. Microbiol.">
        <title>The Global Catalogue of Microorganisms (GCM) 10K type strain sequencing project: providing services to taxonomists for standard genome sequencing and annotation.</title>
        <authorList>
            <consortium name="The Broad Institute Genomics Platform"/>
            <consortium name="The Broad Institute Genome Sequencing Center for Infectious Disease"/>
            <person name="Wu L."/>
            <person name="Ma J."/>
        </authorList>
    </citation>
    <scope>NUCLEOTIDE SEQUENCE [LARGE SCALE GENOMIC DNA]</scope>
    <source>
        <strain evidence="3">JCM 9371</strain>
    </source>
</reference>
<evidence type="ECO:0000256" key="1">
    <source>
        <dbReference type="SAM" id="Phobius"/>
    </source>
</evidence>
<comment type="caution">
    <text evidence="2">The sequence shown here is derived from an EMBL/GenBank/DDBJ whole genome shotgun (WGS) entry which is preliminary data.</text>
</comment>
<gene>
    <name evidence="2" type="ORF">ACFQZM_01375</name>
</gene>
<feature type="transmembrane region" description="Helical" evidence="1">
    <location>
        <begin position="42"/>
        <end position="66"/>
    </location>
</feature>
<sequence length="71" mass="7292">MSPSVNTVKILLILVAVLLGTNVGLIAGMLRRADGGSMPDAIQFGGGAFGGTVAVVFIAIGFWYGVQNRDP</sequence>
<keyword evidence="1" id="KW-0472">Membrane</keyword>
<organism evidence="2 3">
    <name type="scientific">Actinomadura fibrosa</name>
    <dbReference type="NCBI Taxonomy" id="111802"/>
    <lineage>
        <taxon>Bacteria</taxon>
        <taxon>Bacillati</taxon>
        <taxon>Actinomycetota</taxon>
        <taxon>Actinomycetes</taxon>
        <taxon>Streptosporangiales</taxon>
        <taxon>Thermomonosporaceae</taxon>
        <taxon>Actinomadura</taxon>
    </lineage>
</organism>
<keyword evidence="3" id="KW-1185">Reference proteome</keyword>
<name>A0ABW2X9L0_9ACTN</name>
<feature type="transmembrane region" description="Helical" evidence="1">
    <location>
        <begin position="12"/>
        <end position="30"/>
    </location>
</feature>
<evidence type="ECO:0000313" key="3">
    <source>
        <dbReference type="Proteomes" id="UP001597063"/>
    </source>
</evidence>
<accession>A0ABW2X9L0</accession>
<dbReference type="Proteomes" id="UP001597063">
    <property type="component" value="Unassembled WGS sequence"/>
</dbReference>
<evidence type="ECO:0000313" key="2">
    <source>
        <dbReference type="EMBL" id="MFD0683132.1"/>
    </source>
</evidence>